<protein>
    <submittedName>
        <fullName evidence="1">Uncharacterized protein</fullName>
    </submittedName>
</protein>
<dbReference type="KEGG" id="ccot:CCAX7_59620"/>
<organism evidence="1 2">
    <name type="scientific">Capsulimonas corticalis</name>
    <dbReference type="NCBI Taxonomy" id="2219043"/>
    <lineage>
        <taxon>Bacteria</taxon>
        <taxon>Bacillati</taxon>
        <taxon>Armatimonadota</taxon>
        <taxon>Armatimonadia</taxon>
        <taxon>Capsulimonadales</taxon>
        <taxon>Capsulimonadaceae</taxon>
        <taxon>Capsulimonas</taxon>
    </lineage>
</organism>
<dbReference type="AlphaFoldDB" id="A0A402CZS4"/>
<sequence>MRARLTACKDFMNINNSSITGLILREGRIRSITISAWPLLIFDAKSLARAWADKMAAEATAAGLTGDSNTAVTLARAGAELVTWLRDPAAPTPSWPEIAVRQQLRPLVVGREELSRYMDAMWEWSKSTEVGQGDPFGKVDFLLDVDATTISATRKNRVILRHAGDIRAHEVSRLELENQIATAMIMCAPELKGDWDDVGDFDPDEQHSELSGAFDSFSACPSSAANTIANTFEANTVAKLGRALSEALPQMNVSTETQIGDPHDNIYADLTIPEARLMIEVKNWSGNDAARLAGDAILALRPADWRGMLIDGREIEEHLGDVVERIVGLCVG</sequence>
<keyword evidence="2" id="KW-1185">Reference proteome</keyword>
<dbReference type="EMBL" id="AP025739">
    <property type="protein sequence ID" value="BDI33911.1"/>
    <property type="molecule type" value="Genomic_DNA"/>
</dbReference>
<accession>A0A402CZS4</accession>
<evidence type="ECO:0000313" key="1">
    <source>
        <dbReference type="EMBL" id="BDI33911.1"/>
    </source>
</evidence>
<gene>
    <name evidence="1" type="ORF">CCAX7_59620</name>
</gene>
<reference evidence="1 2" key="1">
    <citation type="journal article" date="2019" name="Int. J. Syst. Evol. Microbiol.">
        <title>Capsulimonas corticalis gen. nov., sp. nov., an aerobic capsulated bacterium, of a novel bacterial order, Capsulimonadales ord. nov., of the class Armatimonadia of the phylum Armatimonadetes.</title>
        <authorList>
            <person name="Li J."/>
            <person name="Kudo C."/>
            <person name="Tonouchi A."/>
        </authorList>
    </citation>
    <scope>NUCLEOTIDE SEQUENCE [LARGE SCALE GENOMIC DNA]</scope>
    <source>
        <strain evidence="1 2">AX-7</strain>
    </source>
</reference>
<name>A0A402CZS4_9BACT</name>
<dbReference type="Proteomes" id="UP000287394">
    <property type="component" value="Chromosome"/>
</dbReference>
<proteinExistence type="predicted"/>
<evidence type="ECO:0000313" key="2">
    <source>
        <dbReference type="Proteomes" id="UP000287394"/>
    </source>
</evidence>